<dbReference type="Proteomes" id="UP000435112">
    <property type="component" value="Unassembled WGS sequence"/>
</dbReference>
<evidence type="ECO:0000313" key="3">
    <source>
        <dbReference type="EMBL" id="KAE9293960.1"/>
    </source>
</evidence>
<name>A0A6A3JWW2_9STRA</name>
<evidence type="ECO:0000313" key="4">
    <source>
        <dbReference type="Proteomes" id="UP000429607"/>
    </source>
</evidence>
<evidence type="ECO:0000313" key="6">
    <source>
        <dbReference type="Proteomes" id="UP000435112"/>
    </source>
</evidence>
<dbReference type="EMBL" id="QXFT01002729">
    <property type="protein sequence ID" value="KAE9293960.1"/>
    <property type="molecule type" value="Genomic_DNA"/>
</dbReference>
<keyword evidence="5" id="KW-1185">Reference proteome</keyword>
<dbReference type="Proteomes" id="UP000429607">
    <property type="component" value="Unassembled WGS sequence"/>
</dbReference>
<accession>A0A6A3JWW2</accession>
<evidence type="ECO:0000313" key="1">
    <source>
        <dbReference type="EMBL" id="KAE8973525.1"/>
    </source>
</evidence>
<dbReference type="Proteomes" id="UP000434957">
    <property type="component" value="Unassembled WGS sequence"/>
</dbReference>
<sequence length="70" mass="7347">MKFAAACTTMLGSLSSSWSRTHPVSPTRNVLTSMSSSLATVVRCQDLSSAVNRSSVASPPTFFGLGTEVH</sequence>
<dbReference type="OrthoDB" id="10277635at2759"/>
<evidence type="ECO:0000313" key="2">
    <source>
        <dbReference type="EMBL" id="KAE8999449.1"/>
    </source>
</evidence>
<gene>
    <name evidence="2" type="ORF">PR001_g19049</name>
    <name evidence="1" type="ORF">PR002_g26176</name>
    <name evidence="3" type="ORF">PR003_g24379</name>
</gene>
<comment type="caution">
    <text evidence="2">The sequence shown here is derived from an EMBL/GenBank/DDBJ whole genome shotgun (WGS) entry which is preliminary data.</text>
</comment>
<evidence type="ECO:0000313" key="5">
    <source>
        <dbReference type="Proteomes" id="UP000434957"/>
    </source>
</evidence>
<organism evidence="2 4">
    <name type="scientific">Phytophthora rubi</name>
    <dbReference type="NCBI Taxonomy" id="129364"/>
    <lineage>
        <taxon>Eukaryota</taxon>
        <taxon>Sar</taxon>
        <taxon>Stramenopiles</taxon>
        <taxon>Oomycota</taxon>
        <taxon>Peronosporomycetes</taxon>
        <taxon>Peronosporales</taxon>
        <taxon>Peronosporaceae</taxon>
        <taxon>Phytophthora</taxon>
    </lineage>
</organism>
<reference evidence="4 6" key="1">
    <citation type="submission" date="2018-09" db="EMBL/GenBank/DDBJ databases">
        <title>Genomic investigation of the strawberry pathogen Phytophthora fragariae indicates pathogenicity is determined by transcriptional variation in three key races.</title>
        <authorList>
            <person name="Adams T.M."/>
            <person name="Armitage A.D."/>
            <person name="Sobczyk M.K."/>
            <person name="Bates H.J."/>
            <person name="Dunwell J.M."/>
            <person name="Nellist C.F."/>
            <person name="Harrison R.J."/>
        </authorList>
    </citation>
    <scope>NUCLEOTIDE SEQUENCE [LARGE SCALE GENOMIC DNA]</scope>
    <source>
        <strain evidence="2 4">SCRP249</strain>
        <strain evidence="1 6">SCRP324</strain>
        <strain evidence="3 5">SCRP333</strain>
    </source>
</reference>
<dbReference type="EMBL" id="QXFU01003678">
    <property type="protein sequence ID" value="KAE8973525.1"/>
    <property type="molecule type" value="Genomic_DNA"/>
</dbReference>
<dbReference type="AlphaFoldDB" id="A0A6A3JWW2"/>
<dbReference type="EMBL" id="QXFV01001733">
    <property type="protein sequence ID" value="KAE8999449.1"/>
    <property type="molecule type" value="Genomic_DNA"/>
</dbReference>
<protein>
    <submittedName>
        <fullName evidence="2">Uncharacterized protein</fullName>
    </submittedName>
</protein>
<proteinExistence type="predicted"/>